<evidence type="ECO:0000256" key="1">
    <source>
        <dbReference type="SAM" id="MobiDB-lite"/>
    </source>
</evidence>
<sequence length="178" mass="18730">MWNFVASIQQTLDEAAGLNSAQPTTSETRDNNTLDTSPEVTGGILENPEQEEDDSRLGSSESSETDESSLPHMESQIHEEAHNRSNDEEHDNSESAKDLRSPHVTPPPPQQQLLADRVDVANGDDDDKCGTSSSSSHDAPAPAAAVPTPSPPQPSNRGHSATSSSSHPLPSSDAAASA</sequence>
<feature type="compositionally biased region" description="Basic and acidic residues" evidence="1">
    <location>
        <begin position="75"/>
        <end position="101"/>
    </location>
</feature>
<feature type="compositionally biased region" description="Low complexity" evidence="1">
    <location>
        <begin position="160"/>
        <end position="178"/>
    </location>
</feature>
<feature type="compositionally biased region" description="Low complexity" evidence="1">
    <location>
        <begin position="132"/>
        <end position="147"/>
    </location>
</feature>
<organism evidence="2 3">
    <name type="scientific">Bodo saltans</name>
    <name type="common">Flagellated protozoan</name>
    <dbReference type="NCBI Taxonomy" id="75058"/>
    <lineage>
        <taxon>Eukaryota</taxon>
        <taxon>Discoba</taxon>
        <taxon>Euglenozoa</taxon>
        <taxon>Kinetoplastea</taxon>
        <taxon>Metakinetoplastina</taxon>
        <taxon>Eubodonida</taxon>
        <taxon>Bodonidae</taxon>
        <taxon>Bodo</taxon>
    </lineage>
</organism>
<keyword evidence="3" id="KW-1185">Reference proteome</keyword>
<evidence type="ECO:0000313" key="3">
    <source>
        <dbReference type="Proteomes" id="UP000051952"/>
    </source>
</evidence>
<dbReference type="EMBL" id="CYKH01001325">
    <property type="protein sequence ID" value="CUG86532.1"/>
    <property type="molecule type" value="Genomic_DNA"/>
</dbReference>
<feature type="region of interest" description="Disordered" evidence="1">
    <location>
        <begin position="14"/>
        <end position="178"/>
    </location>
</feature>
<dbReference type="VEuPathDB" id="TriTrypDB:BSAL_93615"/>
<protein>
    <submittedName>
        <fullName evidence="2">Uncharacterized protein</fullName>
    </submittedName>
</protein>
<proteinExistence type="predicted"/>
<dbReference type="AlphaFoldDB" id="A0A0S4J878"/>
<reference evidence="3" key="1">
    <citation type="submission" date="2015-09" db="EMBL/GenBank/DDBJ databases">
        <authorList>
            <consortium name="Pathogen Informatics"/>
        </authorList>
    </citation>
    <scope>NUCLEOTIDE SEQUENCE [LARGE SCALE GENOMIC DNA]</scope>
    <source>
        <strain evidence="3">Lake Konstanz</strain>
    </source>
</reference>
<name>A0A0S4J878_BODSA</name>
<feature type="non-terminal residue" evidence="2">
    <location>
        <position position="178"/>
    </location>
</feature>
<dbReference type="Proteomes" id="UP000051952">
    <property type="component" value="Unassembled WGS sequence"/>
</dbReference>
<evidence type="ECO:0000313" key="2">
    <source>
        <dbReference type="EMBL" id="CUG86532.1"/>
    </source>
</evidence>
<gene>
    <name evidence="2" type="ORF">BSAL_93615</name>
</gene>
<accession>A0A0S4J878</accession>